<protein>
    <submittedName>
        <fullName evidence="2">Uncharacterized protein</fullName>
    </submittedName>
</protein>
<sequence length="34" mass="3701">MMNYAQSVVTHVIVVFQAICCCITLVNGVILGLF</sequence>
<name>A0A430QTJ3_SCHBO</name>
<comment type="caution">
    <text evidence="2">The sequence shown here is derived from an EMBL/GenBank/DDBJ whole genome shotgun (WGS) entry which is preliminary data.</text>
</comment>
<evidence type="ECO:0000313" key="2">
    <source>
        <dbReference type="EMBL" id="RTG91025.1"/>
    </source>
</evidence>
<keyword evidence="1" id="KW-0472">Membrane</keyword>
<dbReference type="AlphaFoldDB" id="A0A430QTJ3"/>
<evidence type="ECO:0000256" key="1">
    <source>
        <dbReference type="SAM" id="Phobius"/>
    </source>
</evidence>
<evidence type="ECO:0000313" key="3">
    <source>
        <dbReference type="Proteomes" id="UP000290809"/>
    </source>
</evidence>
<keyword evidence="1" id="KW-0812">Transmembrane</keyword>
<dbReference type="Proteomes" id="UP000290809">
    <property type="component" value="Unassembled WGS sequence"/>
</dbReference>
<proteinExistence type="predicted"/>
<organism evidence="2 3">
    <name type="scientific">Schistosoma bovis</name>
    <name type="common">Blood fluke</name>
    <dbReference type="NCBI Taxonomy" id="6184"/>
    <lineage>
        <taxon>Eukaryota</taxon>
        <taxon>Metazoa</taxon>
        <taxon>Spiralia</taxon>
        <taxon>Lophotrochozoa</taxon>
        <taxon>Platyhelminthes</taxon>
        <taxon>Trematoda</taxon>
        <taxon>Digenea</taxon>
        <taxon>Strigeidida</taxon>
        <taxon>Schistosomatoidea</taxon>
        <taxon>Schistosomatidae</taxon>
        <taxon>Schistosoma</taxon>
    </lineage>
</organism>
<keyword evidence="1" id="KW-1133">Transmembrane helix</keyword>
<keyword evidence="3" id="KW-1185">Reference proteome</keyword>
<gene>
    <name evidence="2" type="ORF">DC041_0002701</name>
</gene>
<feature type="transmembrane region" description="Helical" evidence="1">
    <location>
        <begin position="12"/>
        <end position="33"/>
    </location>
</feature>
<reference evidence="2 3" key="1">
    <citation type="journal article" date="2019" name="PLoS Pathog.">
        <title>Genome sequence of the bovine parasite Schistosoma bovis Tanzania.</title>
        <authorList>
            <person name="Oey H."/>
            <person name="Zakrzewski M."/>
            <person name="Gobert G."/>
            <person name="Gravermann K."/>
            <person name="Stoye J."/>
            <person name="Jones M."/>
            <person name="Mcmanus D."/>
            <person name="Krause L."/>
        </authorList>
    </citation>
    <scope>NUCLEOTIDE SEQUENCE [LARGE SCALE GENOMIC DNA]</scope>
    <source>
        <strain evidence="2 3">TAN1997</strain>
    </source>
</reference>
<dbReference type="EMBL" id="QMKO01000732">
    <property type="protein sequence ID" value="RTG91025.1"/>
    <property type="molecule type" value="Genomic_DNA"/>
</dbReference>
<accession>A0A430QTJ3</accession>